<accession>A0ACB9DRW1</accession>
<keyword evidence="2" id="KW-1185">Reference proteome</keyword>
<dbReference type="EMBL" id="CM042012">
    <property type="protein sequence ID" value="KAI3749181.1"/>
    <property type="molecule type" value="Genomic_DNA"/>
</dbReference>
<reference evidence="1 2" key="2">
    <citation type="journal article" date="2022" name="Mol. Ecol. Resour.">
        <title>The genomes of chicory, endive, great burdock and yacon provide insights into Asteraceae paleo-polyploidization history and plant inulin production.</title>
        <authorList>
            <person name="Fan W."/>
            <person name="Wang S."/>
            <person name="Wang H."/>
            <person name="Wang A."/>
            <person name="Jiang F."/>
            <person name="Liu H."/>
            <person name="Zhao H."/>
            <person name="Xu D."/>
            <person name="Zhang Y."/>
        </authorList>
    </citation>
    <scope>NUCLEOTIDE SEQUENCE [LARGE SCALE GENOMIC DNA]</scope>
    <source>
        <strain evidence="2">cv. Punajuju</strain>
        <tissue evidence="1">Leaves</tissue>
    </source>
</reference>
<gene>
    <name evidence="1" type="ORF">L2E82_19788</name>
</gene>
<organism evidence="1 2">
    <name type="scientific">Cichorium intybus</name>
    <name type="common">Chicory</name>
    <dbReference type="NCBI Taxonomy" id="13427"/>
    <lineage>
        <taxon>Eukaryota</taxon>
        <taxon>Viridiplantae</taxon>
        <taxon>Streptophyta</taxon>
        <taxon>Embryophyta</taxon>
        <taxon>Tracheophyta</taxon>
        <taxon>Spermatophyta</taxon>
        <taxon>Magnoliopsida</taxon>
        <taxon>eudicotyledons</taxon>
        <taxon>Gunneridae</taxon>
        <taxon>Pentapetalae</taxon>
        <taxon>asterids</taxon>
        <taxon>campanulids</taxon>
        <taxon>Asterales</taxon>
        <taxon>Asteraceae</taxon>
        <taxon>Cichorioideae</taxon>
        <taxon>Cichorieae</taxon>
        <taxon>Cichoriinae</taxon>
        <taxon>Cichorium</taxon>
    </lineage>
</organism>
<evidence type="ECO:0000313" key="1">
    <source>
        <dbReference type="EMBL" id="KAI3749181.1"/>
    </source>
</evidence>
<evidence type="ECO:0000313" key="2">
    <source>
        <dbReference type="Proteomes" id="UP001055811"/>
    </source>
</evidence>
<dbReference type="Proteomes" id="UP001055811">
    <property type="component" value="Linkage Group LG04"/>
</dbReference>
<protein>
    <submittedName>
        <fullName evidence="1">Uncharacterized protein</fullName>
    </submittedName>
</protein>
<comment type="caution">
    <text evidence="1">The sequence shown here is derived from an EMBL/GenBank/DDBJ whole genome shotgun (WGS) entry which is preliminary data.</text>
</comment>
<name>A0ACB9DRW1_CICIN</name>
<sequence length="106" mass="12122">MSRQRWRLACLQFKSQMGSGGRGLCPAELDLVRRKRIVSSGFREVARRDEEEEDGGGHEPRWSKQQLFDHETGYEQHTLVENPAHHFSQLAIEVVGIHGVGTSYIF</sequence>
<proteinExistence type="predicted"/>
<reference evidence="2" key="1">
    <citation type="journal article" date="2022" name="Mol. Ecol. Resour.">
        <title>The genomes of chicory, endive, great burdock and yacon provide insights into Asteraceae palaeo-polyploidization history and plant inulin production.</title>
        <authorList>
            <person name="Fan W."/>
            <person name="Wang S."/>
            <person name="Wang H."/>
            <person name="Wang A."/>
            <person name="Jiang F."/>
            <person name="Liu H."/>
            <person name="Zhao H."/>
            <person name="Xu D."/>
            <person name="Zhang Y."/>
        </authorList>
    </citation>
    <scope>NUCLEOTIDE SEQUENCE [LARGE SCALE GENOMIC DNA]</scope>
    <source>
        <strain evidence="2">cv. Punajuju</strain>
    </source>
</reference>